<sequence length="370" mass="37571">MLSRHGTRLDLGTAEDIAELNASKSRPLASHKSSTVVDSSSGGVSGVSPGTGGGGYYTRAAPAAPGYSQVSGNDAYSSVPSVGARDAGGGAFHASPATASTVTTDFAVPVVGGVARSRVGMPSGTLAASGAAAPPHVNLGYTARQRSSGPTMAGIAPAAPPVSGYPQQVLYADAHAGTEERSHSSSTTGRSSTGAGMRAPGGGGGGATGVMPSSRSGMRGTAPAFYRPQMSTESGMYRAGTVAAYVTEGEDREESEEVPERIPEVEHRRSSMHGFFAPPATASTPTSTVAASAAVDSHLARSQQPQRVHGSPYIYHAPRDSAASAHAEAMRGIRFGEQGGLGGDEEDREETSVRPSRVSGRYHFPRSDAP</sequence>
<accession>A0A640KDX1</accession>
<organism evidence="2 3">
    <name type="scientific">Leishmania tarentolae</name>
    <name type="common">Sauroleishmania tarentolae</name>
    <dbReference type="NCBI Taxonomy" id="5689"/>
    <lineage>
        <taxon>Eukaryota</taxon>
        <taxon>Discoba</taxon>
        <taxon>Euglenozoa</taxon>
        <taxon>Kinetoplastea</taxon>
        <taxon>Metakinetoplastina</taxon>
        <taxon>Trypanosomatida</taxon>
        <taxon>Trypanosomatidae</taxon>
        <taxon>Leishmaniinae</taxon>
        <taxon>Leishmania</taxon>
        <taxon>lizard Leishmania</taxon>
    </lineage>
</organism>
<feature type="region of interest" description="Disordered" evidence="1">
    <location>
        <begin position="175"/>
        <end position="220"/>
    </location>
</feature>
<dbReference type="AlphaFoldDB" id="A0A640KDX1"/>
<feature type="region of interest" description="Disordered" evidence="1">
    <location>
        <begin position="320"/>
        <end position="370"/>
    </location>
</feature>
<feature type="region of interest" description="Disordered" evidence="1">
    <location>
        <begin position="248"/>
        <end position="307"/>
    </location>
</feature>
<feature type="compositionally biased region" description="Acidic residues" evidence="1">
    <location>
        <begin position="248"/>
        <end position="257"/>
    </location>
</feature>
<feature type="compositionally biased region" description="Low complexity" evidence="1">
    <location>
        <begin position="184"/>
        <end position="198"/>
    </location>
</feature>
<dbReference type="Proteomes" id="UP000419144">
    <property type="component" value="Unassembled WGS sequence"/>
</dbReference>
<keyword evidence="3" id="KW-1185">Reference proteome</keyword>
<dbReference type="OrthoDB" id="267399at2759"/>
<comment type="caution">
    <text evidence="2">The sequence shown here is derived from an EMBL/GenBank/DDBJ whole genome shotgun (WGS) entry which is preliminary data.</text>
</comment>
<feature type="compositionally biased region" description="Gly residues" evidence="1">
    <location>
        <begin position="199"/>
        <end position="208"/>
    </location>
</feature>
<proteinExistence type="predicted"/>
<reference evidence="2" key="1">
    <citation type="submission" date="2019-11" db="EMBL/GenBank/DDBJ databases">
        <title>Leishmania tarentolae CDS.</title>
        <authorList>
            <person name="Goto Y."/>
            <person name="Yamagishi J."/>
        </authorList>
    </citation>
    <scope>NUCLEOTIDE SEQUENCE [LARGE SCALE GENOMIC DNA]</scope>
    <source>
        <strain evidence="2">Parrot Tar II</strain>
    </source>
</reference>
<evidence type="ECO:0000313" key="2">
    <source>
        <dbReference type="EMBL" id="GET87264.1"/>
    </source>
</evidence>
<name>A0A640KDX1_LEITA</name>
<evidence type="ECO:0000313" key="3">
    <source>
        <dbReference type="Proteomes" id="UP000419144"/>
    </source>
</evidence>
<evidence type="ECO:0000256" key="1">
    <source>
        <dbReference type="SAM" id="MobiDB-lite"/>
    </source>
</evidence>
<dbReference type="VEuPathDB" id="TriTrypDB:LtaPh_1507600"/>
<feature type="region of interest" description="Disordered" evidence="1">
    <location>
        <begin position="21"/>
        <end position="64"/>
    </location>
</feature>
<feature type="compositionally biased region" description="Low complexity" evidence="1">
    <location>
        <begin position="277"/>
        <end position="295"/>
    </location>
</feature>
<feature type="compositionally biased region" description="Basic and acidic residues" evidence="1">
    <location>
        <begin position="258"/>
        <end position="269"/>
    </location>
</feature>
<protein>
    <submittedName>
        <fullName evidence="2">Unspecified product</fullName>
    </submittedName>
</protein>
<gene>
    <name evidence="2" type="ORF">LtaPh_1507600</name>
</gene>
<dbReference type="EMBL" id="BLBS01000019">
    <property type="protein sequence ID" value="GET87264.1"/>
    <property type="molecule type" value="Genomic_DNA"/>
</dbReference>
<feature type="compositionally biased region" description="Gly residues" evidence="1">
    <location>
        <begin position="43"/>
        <end position="56"/>
    </location>
</feature>
<feature type="compositionally biased region" description="Low complexity" evidence="1">
    <location>
        <begin position="33"/>
        <end position="42"/>
    </location>
</feature>